<feature type="transmembrane region" description="Helical" evidence="2">
    <location>
        <begin position="130"/>
        <end position="152"/>
    </location>
</feature>
<dbReference type="PANTHER" id="PTHR38794:SF1">
    <property type="entry name" value="INTEGRAL MEMBRANE PROTEIN"/>
    <property type="match status" value="1"/>
</dbReference>
<feature type="region of interest" description="Disordered" evidence="1">
    <location>
        <begin position="289"/>
        <end position="329"/>
    </location>
</feature>
<reference evidence="4 5" key="1">
    <citation type="submission" date="2015-10" db="EMBL/GenBank/DDBJ databases">
        <title>Full genome of DAOMC 229536 Phialocephala scopiformis, a fungal endophyte of spruce producing the potent anti-insectan compound rugulosin.</title>
        <authorList>
            <consortium name="DOE Joint Genome Institute"/>
            <person name="Walker A.K."/>
            <person name="Frasz S.L."/>
            <person name="Seifert K.A."/>
            <person name="Miller J.D."/>
            <person name="Mondo S.J."/>
            <person name="Labutti K."/>
            <person name="Lipzen A."/>
            <person name="Dockter R."/>
            <person name="Kennedy M."/>
            <person name="Grigoriev I.V."/>
            <person name="Spatafora J.W."/>
        </authorList>
    </citation>
    <scope>NUCLEOTIDE SEQUENCE [LARGE SCALE GENOMIC DNA]</scope>
    <source>
        <strain evidence="4 5">CBS 120377</strain>
    </source>
</reference>
<dbReference type="GeneID" id="28825492"/>
<feature type="transmembrane region" description="Helical" evidence="2">
    <location>
        <begin position="20"/>
        <end position="39"/>
    </location>
</feature>
<dbReference type="EMBL" id="KQ947426">
    <property type="protein sequence ID" value="KUJ11513.1"/>
    <property type="molecule type" value="Genomic_DNA"/>
</dbReference>
<feature type="transmembrane region" description="Helical" evidence="2">
    <location>
        <begin position="241"/>
        <end position="260"/>
    </location>
</feature>
<feature type="transmembrane region" description="Helical" evidence="2">
    <location>
        <begin position="207"/>
        <end position="229"/>
    </location>
</feature>
<dbReference type="Pfam" id="PF20684">
    <property type="entry name" value="Fung_rhodopsin"/>
    <property type="match status" value="1"/>
</dbReference>
<dbReference type="PANTHER" id="PTHR38794">
    <property type="entry name" value="INTEGRAL MEMBRANE PROTEIN"/>
    <property type="match status" value="1"/>
</dbReference>
<dbReference type="AlphaFoldDB" id="A0A194WU80"/>
<keyword evidence="2" id="KW-0472">Membrane</keyword>
<dbReference type="KEGG" id="psco:LY89DRAFT_688749"/>
<organism evidence="4 5">
    <name type="scientific">Mollisia scopiformis</name>
    <name type="common">Conifer needle endophyte fungus</name>
    <name type="synonym">Phialocephala scopiformis</name>
    <dbReference type="NCBI Taxonomy" id="149040"/>
    <lineage>
        <taxon>Eukaryota</taxon>
        <taxon>Fungi</taxon>
        <taxon>Dikarya</taxon>
        <taxon>Ascomycota</taxon>
        <taxon>Pezizomycotina</taxon>
        <taxon>Leotiomycetes</taxon>
        <taxon>Helotiales</taxon>
        <taxon>Mollisiaceae</taxon>
        <taxon>Mollisia</taxon>
    </lineage>
</organism>
<keyword evidence="5" id="KW-1185">Reference proteome</keyword>
<dbReference type="Proteomes" id="UP000070700">
    <property type="component" value="Unassembled WGS sequence"/>
</dbReference>
<dbReference type="OrthoDB" id="3562024at2759"/>
<evidence type="ECO:0000256" key="2">
    <source>
        <dbReference type="SAM" id="Phobius"/>
    </source>
</evidence>
<name>A0A194WU80_MOLSC</name>
<dbReference type="InterPro" id="IPR049326">
    <property type="entry name" value="Rhodopsin_dom_fungi"/>
</dbReference>
<feature type="transmembrane region" description="Helical" evidence="2">
    <location>
        <begin position="102"/>
        <end position="123"/>
    </location>
</feature>
<evidence type="ECO:0000313" key="5">
    <source>
        <dbReference type="Proteomes" id="UP000070700"/>
    </source>
</evidence>
<dbReference type="InParanoid" id="A0A194WU80"/>
<proteinExistence type="predicted"/>
<feature type="domain" description="Rhodopsin" evidence="3">
    <location>
        <begin position="37"/>
        <end position="271"/>
    </location>
</feature>
<sequence length="344" mass="37592">MDSSNSTRPDISSQHLGPAVSIVTFILLVTSTLALIARLSTKWAVSHRVNLDDLLLGIALIFSIGNGISTFYEASNGLGSPTTSSSGAQLLVAQKASYAAELFYIASLCFTKLSAVAFLYMLTPISSNEILCISYGIFTIVWTLTTFASSALQCSAPKVWLIFGNKCFNQQAFWTTYLVIEMILNFLLVVYPIYMLWNLHVRRAQKIAVWCCFAFRVFVVAALIVQLALYRHAYESSDFLFKSWGAVTASEIVLCLSYVAPCLPYLRPFLESLDSGMLRNDGIRRLGHGEAESKASGSKGSGSSYGLQPVSNSAEKKSPPSTTVGLGPEVATLWTEGWQVRGQH</sequence>
<evidence type="ECO:0000256" key="1">
    <source>
        <dbReference type="SAM" id="MobiDB-lite"/>
    </source>
</evidence>
<feature type="transmembrane region" description="Helical" evidence="2">
    <location>
        <begin position="51"/>
        <end position="72"/>
    </location>
</feature>
<protein>
    <recommendedName>
        <fullName evidence="3">Rhodopsin domain-containing protein</fullName>
    </recommendedName>
</protein>
<keyword evidence="2" id="KW-0812">Transmembrane</keyword>
<dbReference type="STRING" id="149040.A0A194WU80"/>
<evidence type="ECO:0000259" key="3">
    <source>
        <dbReference type="Pfam" id="PF20684"/>
    </source>
</evidence>
<keyword evidence="2" id="KW-1133">Transmembrane helix</keyword>
<accession>A0A194WU80</accession>
<gene>
    <name evidence="4" type="ORF">LY89DRAFT_688749</name>
</gene>
<feature type="compositionally biased region" description="Low complexity" evidence="1">
    <location>
        <begin position="294"/>
        <end position="304"/>
    </location>
</feature>
<feature type="transmembrane region" description="Helical" evidence="2">
    <location>
        <begin position="172"/>
        <end position="195"/>
    </location>
</feature>
<feature type="compositionally biased region" description="Polar residues" evidence="1">
    <location>
        <begin position="305"/>
        <end position="324"/>
    </location>
</feature>
<evidence type="ECO:0000313" key="4">
    <source>
        <dbReference type="EMBL" id="KUJ11513.1"/>
    </source>
</evidence>
<dbReference type="RefSeq" id="XP_018065868.1">
    <property type="nucleotide sequence ID" value="XM_018215766.1"/>
</dbReference>